<evidence type="ECO:0000313" key="2">
    <source>
        <dbReference type="Proteomes" id="UP000509510"/>
    </source>
</evidence>
<dbReference type="InterPro" id="IPR027417">
    <property type="entry name" value="P-loop_NTPase"/>
</dbReference>
<dbReference type="Proteomes" id="UP000509510">
    <property type="component" value="Chromosome VI"/>
</dbReference>
<proteinExistence type="predicted"/>
<dbReference type="EMBL" id="CP055903">
    <property type="protein sequence ID" value="QKX64261.1"/>
    <property type="molecule type" value="Genomic_DNA"/>
</dbReference>
<dbReference type="RefSeq" id="XP_035350435.1">
    <property type="nucleotide sequence ID" value="XM_035494542.1"/>
</dbReference>
<evidence type="ECO:0000313" key="1">
    <source>
        <dbReference type="EMBL" id="QKX64261.1"/>
    </source>
</evidence>
<evidence type="ECO:0008006" key="3">
    <source>
        <dbReference type="Google" id="ProtNLM"/>
    </source>
</evidence>
<gene>
    <name evidence="1" type="ORF">TRUGW13939_11434</name>
</gene>
<sequence>MRAMFPLVTYNVLVRGKKQLIWCNFTGNQIHIAAILRECGIKAAIFHAKLDMKERERLIREFTSEGGCMVLIISVAALLEQAIGRLRRFGQLWVVIVHIYVVKDSWNMRQIAKAGEKAMASVICDLNMNIFKMSVESSDDVNFSNWVIREGVLVRLGRSWG</sequence>
<organism evidence="1 2">
    <name type="scientific">Talaromyces rugulosus</name>
    <name type="common">Penicillium rugulosum</name>
    <dbReference type="NCBI Taxonomy" id="121627"/>
    <lineage>
        <taxon>Eukaryota</taxon>
        <taxon>Fungi</taxon>
        <taxon>Dikarya</taxon>
        <taxon>Ascomycota</taxon>
        <taxon>Pezizomycotina</taxon>
        <taxon>Eurotiomycetes</taxon>
        <taxon>Eurotiomycetidae</taxon>
        <taxon>Eurotiales</taxon>
        <taxon>Trichocomaceae</taxon>
        <taxon>Talaromyces</taxon>
        <taxon>Talaromyces sect. Islandici</taxon>
    </lineage>
</organism>
<dbReference type="GeneID" id="55998912"/>
<keyword evidence="2" id="KW-1185">Reference proteome</keyword>
<dbReference type="Gene3D" id="3.40.50.300">
    <property type="entry name" value="P-loop containing nucleotide triphosphate hydrolases"/>
    <property type="match status" value="1"/>
</dbReference>
<dbReference type="KEGG" id="trg:TRUGW13939_11434"/>
<reference evidence="2" key="1">
    <citation type="submission" date="2020-06" db="EMBL/GenBank/DDBJ databases">
        <title>A chromosome-scale genome assembly of Talaromyces rugulosus W13939.</title>
        <authorList>
            <person name="Wang B."/>
            <person name="Guo L."/>
            <person name="Ye K."/>
            <person name="Wang L."/>
        </authorList>
    </citation>
    <scope>NUCLEOTIDE SEQUENCE [LARGE SCALE GENOMIC DNA]</scope>
    <source>
        <strain evidence="2">W13939</strain>
    </source>
</reference>
<dbReference type="AlphaFoldDB" id="A0A7H8REX1"/>
<protein>
    <recommendedName>
        <fullName evidence="3">Helicase C-terminal domain-containing protein</fullName>
    </recommendedName>
</protein>
<dbReference type="OrthoDB" id="4500730at2759"/>
<dbReference type="SUPFAM" id="SSF52540">
    <property type="entry name" value="P-loop containing nucleoside triphosphate hydrolases"/>
    <property type="match status" value="1"/>
</dbReference>
<name>A0A7H8REX1_TALRU</name>
<accession>A0A7H8REX1</accession>